<protein>
    <submittedName>
        <fullName evidence="1">UPF0629 protein C17orf42-like protein</fullName>
    </submittedName>
</protein>
<dbReference type="OMA" id="ESPQMAQ"/>
<dbReference type="InterPro" id="IPR039150">
    <property type="entry name" value="TEFM"/>
</dbReference>
<dbReference type="GO" id="GO:0006392">
    <property type="term" value="P:transcription elongation by mitochondrial RNA polymerase"/>
    <property type="evidence" value="ECO:0007669"/>
    <property type="project" value="InterPro"/>
</dbReference>
<dbReference type="InterPro" id="IPR010994">
    <property type="entry name" value="RuvA_2-like"/>
</dbReference>
<dbReference type="Gene3D" id="1.10.150.280">
    <property type="entry name" value="AF1531-like domain"/>
    <property type="match status" value="1"/>
</dbReference>
<dbReference type="FunCoup" id="E2ACB6">
    <property type="interactions" value="85"/>
</dbReference>
<gene>
    <name evidence="1" type="ORF">EAG_03483</name>
</gene>
<dbReference type="OrthoDB" id="5949570at2759"/>
<keyword evidence="2" id="KW-1185">Reference proteome</keyword>
<reference evidence="1 2" key="1">
    <citation type="journal article" date="2010" name="Science">
        <title>Genomic comparison of the ants Camponotus floridanus and Harpegnathos saltator.</title>
        <authorList>
            <person name="Bonasio R."/>
            <person name="Zhang G."/>
            <person name="Ye C."/>
            <person name="Mutti N.S."/>
            <person name="Fang X."/>
            <person name="Qin N."/>
            <person name="Donahue G."/>
            <person name="Yang P."/>
            <person name="Li Q."/>
            <person name="Li C."/>
            <person name="Zhang P."/>
            <person name="Huang Z."/>
            <person name="Berger S.L."/>
            <person name="Reinberg D."/>
            <person name="Wang J."/>
            <person name="Liebig J."/>
        </authorList>
    </citation>
    <scope>NUCLEOTIDE SEQUENCE [LARGE SCALE GENOMIC DNA]</scope>
    <source>
        <strain evidence="2">C129</strain>
    </source>
</reference>
<dbReference type="InParanoid" id="E2ACB6"/>
<dbReference type="KEGG" id="cfo:105250795"/>
<dbReference type="PANTHER" id="PTHR21053:SF2">
    <property type="entry name" value="TRANSCRIPTION ELONGATION FACTOR, MITOCHONDRIAL"/>
    <property type="match status" value="1"/>
</dbReference>
<dbReference type="EMBL" id="GL438491">
    <property type="protein sequence ID" value="EFN68906.1"/>
    <property type="molecule type" value="Genomic_DNA"/>
</dbReference>
<dbReference type="GO" id="GO:0042645">
    <property type="term" value="C:mitochondrial nucleoid"/>
    <property type="evidence" value="ECO:0007669"/>
    <property type="project" value="TreeGrafter"/>
</dbReference>
<dbReference type="GO" id="GO:0030337">
    <property type="term" value="F:DNA polymerase processivity factor activity"/>
    <property type="evidence" value="ECO:0007669"/>
    <property type="project" value="TreeGrafter"/>
</dbReference>
<sequence>MWNMMLRRLFNKTFIKTQKTQIYKHWESGAITFKINSMCTDTMNLDSFSVEDEKKILQVINSKRMEDLLQYSITKKRAENLECHRANNGPYKSLEDLLQVKGINNNCLHKFYKSIIYGNKGTPKKITRGLILTPKANDQKDVNTVLGVYIGSDMISWSLLNRDCEVLQWNYKCFPQTKLKGNIHSLLQITLPIAEKLPKADRYVLQDIVGNIGHHKGQSAYQAYVQESVVNAIILSYLSTSNSKFNNSMEFITNNIFILRKRILPKIYGLVVDKENIATKYMMDKLLQESDRLKKTKERLPSVLINTELKNMYNTQTPIYQEQISWSLLIALAFLELVVHQRTDMILRSDI</sequence>
<proteinExistence type="predicted"/>
<accession>E2ACB6</accession>
<dbReference type="Proteomes" id="UP000000311">
    <property type="component" value="Unassembled WGS sequence"/>
</dbReference>
<dbReference type="SUPFAM" id="SSF47781">
    <property type="entry name" value="RuvA domain 2-like"/>
    <property type="match status" value="1"/>
</dbReference>
<evidence type="ECO:0000313" key="1">
    <source>
        <dbReference type="EMBL" id="EFN68906.1"/>
    </source>
</evidence>
<name>E2ACB6_CAMFO</name>
<evidence type="ECO:0000313" key="2">
    <source>
        <dbReference type="Proteomes" id="UP000000311"/>
    </source>
</evidence>
<dbReference type="Pfam" id="PF12836">
    <property type="entry name" value="HHH_3"/>
    <property type="match status" value="1"/>
</dbReference>
<dbReference type="PANTHER" id="PTHR21053">
    <property type="entry name" value="TRANSCRIPTION ELONGATION FACTOR, MITOCHONDRIAL"/>
    <property type="match status" value="1"/>
</dbReference>
<dbReference type="AlphaFoldDB" id="E2ACB6"/>
<organism evidence="2">
    <name type="scientific">Camponotus floridanus</name>
    <name type="common">Florida carpenter ant</name>
    <dbReference type="NCBI Taxonomy" id="104421"/>
    <lineage>
        <taxon>Eukaryota</taxon>
        <taxon>Metazoa</taxon>
        <taxon>Ecdysozoa</taxon>
        <taxon>Arthropoda</taxon>
        <taxon>Hexapoda</taxon>
        <taxon>Insecta</taxon>
        <taxon>Pterygota</taxon>
        <taxon>Neoptera</taxon>
        <taxon>Endopterygota</taxon>
        <taxon>Hymenoptera</taxon>
        <taxon>Apocrita</taxon>
        <taxon>Aculeata</taxon>
        <taxon>Formicoidea</taxon>
        <taxon>Formicidae</taxon>
        <taxon>Formicinae</taxon>
        <taxon>Camponotus</taxon>
    </lineage>
</organism>